<protein>
    <recommendedName>
        <fullName evidence="1">HTH cro/C1-type domain-containing protein</fullName>
    </recommendedName>
</protein>
<dbReference type="Gene3D" id="1.10.260.40">
    <property type="entry name" value="lambda repressor-like DNA-binding domains"/>
    <property type="match status" value="1"/>
</dbReference>
<dbReference type="RefSeq" id="WP_346149624.1">
    <property type="nucleotide sequence ID" value="NZ_BAAATE010000013.1"/>
</dbReference>
<accession>A0ABP6EJ86</accession>
<comment type="caution">
    <text evidence="2">The sequence shown here is derived from an EMBL/GenBank/DDBJ whole genome shotgun (WGS) entry which is preliminary data.</text>
</comment>
<keyword evidence="3" id="KW-1185">Reference proteome</keyword>
<name>A0ABP6EJ86_9ACTN</name>
<dbReference type="InterPro" id="IPR001387">
    <property type="entry name" value="Cro/C1-type_HTH"/>
</dbReference>
<reference evidence="3" key="1">
    <citation type="journal article" date="2019" name="Int. J. Syst. Evol. Microbiol.">
        <title>The Global Catalogue of Microorganisms (GCM) 10K type strain sequencing project: providing services to taxonomists for standard genome sequencing and annotation.</title>
        <authorList>
            <consortium name="The Broad Institute Genomics Platform"/>
            <consortium name="The Broad Institute Genome Sequencing Center for Infectious Disease"/>
            <person name="Wu L."/>
            <person name="Ma J."/>
        </authorList>
    </citation>
    <scope>NUCLEOTIDE SEQUENCE [LARGE SCALE GENOMIC DNA]</scope>
    <source>
        <strain evidence="3">JCM 6835</strain>
    </source>
</reference>
<dbReference type="PROSITE" id="PS50943">
    <property type="entry name" value="HTH_CROC1"/>
    <property type="match status" value="1"/>
</dbReference>
<dbReference type="CDD" id="cd00093">
    <property type="entry name" value="HTH_XRE"/>
    <property type="match status" value="1"/>
</dbReference>
<dbReference type="EMBL" id="BAAATE010000013">
    <property type="protein sequence ID" value="GAA2669837.1"/>
    <property type="molecule type" value="Genomic_DNA"/>
</dbReference>
<gene>
    <name evidence="2" type="ORF">GCM10010412_048490</name>
</gene>
<dbReference type="SMART" id="SM00530">
    <property type="entry name" value="HTH_XRE"/>
    <property type="match status" value="1"/>
</dbReference>
<feature type="domain" description="HTH cro/C1-type" evidence="1">
    <location>
        <begin position="10"/>
        <end position="64"/>
    </location>
</feature>
<evidence type="ECO:0000313" key="3">
    <source>
        <dbReference type="Proteomes" id="UP001501666"/>
    </source>
</evidence>
<organism evidence="2 3">
    <name type="scientific">Nonomuraea recticatena</name>
    <dbReference type="NCBI Taxonomy" id="46178"/>
    <lineage>
        <taxon>Bacteria</taxon>
        <taxon>Bacillati</taxon>
        <taxon>Actinomycetota</taxon>
        <taxon>Actinomycetes</taxon>
        <taxon>Streptosporangiales</taxon>
        <taxon>Streptosporangiaceae</taxon>
        <taxon>Nonomuraea</taxon>
    </lineage>
</organism>
<sequence>MDHVELGRHLRSRRTALGRTVASVAIDAGLSVPYVANLENGRGNPTLSALNQIAHALGTRLAVSLTDPDTDPAEPPLPPTLVRLTQTPHFQRTVRRLAAVREEESHQIQARLVDGLAAAARGLKRDDMSEGDWRRLLDSMVLVLAYPVE</sequence>
<dbReference type="InterPro" id="IPR010982">
    <property type="entry name" value="Lambda_DNA-bd_dom_sf"/>
</dbReference>
<dbReference type="SUPFAM" id="SSF47413">
    <property type="entry name" value="lambda repressor-like DNA-binding domains"/>
    <property type="match status" value="1"/>
</dbReference>
<dbReference type="Pfam" id="PF13560">
    <property type="entry name" value="HTH_31"/>
    <property type="match status" value="1"/>
</dbReference>
<evidence type="ECO:0000313" key="2">
    <source>
        <dbReference type="EMBL" id="GAA2669837.1"/>
    </source>
</evidence>
<dbReference type="Proteomes" id="UP001501666">
    <property type="component" value="Unassembled WGS sequence"/>
</dbReference>
<evidence type="ECO:0000259" key="1">
    <source>
        <dbReference type="PROSITE" id="PS50943"/>
    </source>
</evidence>
<proteinExistence type="predicted"/>